<dbReference type="InterPro" id="IPR012340">
    <property type="entry name" value="NA-bd_OB-fold"/>
</dbReference>
<dbReference type="OrthoDB" id="5514845at2"/>
<dbReference type="Pfam" id="PF01796">
    <property type="entry name" value="OB_ChsH2_C"/>
    <property type="match status" value="1"/>
</dbReference>
<dbReference type="InterPro" id="IPR002878">
    <property type="entry name" value="ChsH2_C"/>
</dbReference>
<reference evidence="4 5" key="1">
    <citation type="submission" date="2020-03" db="EMBL/GenBank/DDBJ databases">
        <authorList>
            <consortium name="Genoscope - CEA"/>
            <person name="William W."/>
        </authorList>
    </citation>
    <scope>NUCLEOTIDE SEQUENCE [LARGE SCALE GENOMIC DNA]</scope>
    <source>
        <strain evidence="5">DSM 16959</strain>
    </source>
</reference>
<dbReference type="KEGG" id="doe:DENOEST_1337"/>
<sequence length="318" mass="35751">MTPEELKAFEEKVRAYVGREISPRRKGKDDVNAAMIRHWTEVTEDQNPVYSDAEFAAKSSKKGLIAPPTMLQIWSMEGYPMCKNPTKDLQRELHEVFNSYGFTGSLGTNTKTEFYRDLRPGDQVYYHTIIDNISEPKKTARGFGYFVETATAFTDQNGDPIGRQIFRVLKFIPAQQEAAAGSDAPVKAPTRIQSPRGHDNAWWWEAVDQGKVLIQRCKSCKTLRHPPRPMCGECQSLEWDSIESTLDGEVFSFTEISYPKFPGYPYPLVTGVIQLKEGTRLVAGIVGCDPSAVHIGMKVTGKVEKVDEKTSLPQFYPA</sequence>
<dbReference type="InterPro" id="IPR052513">
    <property type="entry name" value="Thioester_dehydratase-like"/>
</dbReference>
<keyword evidence="5" id="KW-1185">Reference proteome</keyword>
<dbReference type="Proteomes" id="UP000515733">
    <property type="component" value="Chromosome"/>
</dbReference>
<feature type="domain" description="FAS1-like dehydratase" evidence="3">
    <location>
        <begin position="17"/>
        <end position="161"/>
    </location>
</feature>
<evidence type="ECO:0000259" key="3">
    <source>
        <dbReference type="Pfam" id="PF13452"/>
    </source>
</evidence>
<dbReference type="SUPFAM" id="SSF50249">
    <property type="entry name" value="Nucleic acid-binding proteins"/>
    <property type="match status" value="1"/>
</dbReference>
<dbReference type="SUPFAM" id="SSF54637">
    <property type="entry name" value="Thioesterase/thiol ester dehydrase-isomerase"/>
    <property type="match status" value="1"/>
</dbReference>
<dbReference type="PANTHER" id="PTHR34075:SF5">
    <property type="entry name" value="BLR3430 PROTEIN"/>
    <property type="match status" value="1"/>
</dbReference>
<dbReference type="InterPro" id="IPR039569">
    <property type="entry name" value="FAS1-like_DH_region"/>
</dbReference>
<dbReference type="RefSeq" id="WP_145769615.1">
    <property type="nucleotide sequence ID" value="NZ_LR778301.1"/>
</dbReference>
<dbReference type="Pfam" id="PF13452">
    <property type="entry name" value="FAS1_DH_region"/>
    <property type="match status" value="1"/>
</dbReference>
<dbReference type="PANTHER" id="PTHR34075">
    <property type="entry name" value="BLR3430 PROTEIN"/>
    <property type="match status" value="1"/>
</dbReference>
<dbReference type="InterPro" id="IPR029069">
    <property type="entry name" value="HotDog_dom_sf"/>
</dbReference>
<dbReference type="InterPro" id="IPR022002">
    <property type="entry name" value="ChsH2_Znr"/>
</dbReference>
<evidence type="ECO:0000313" key="4">
    <source>
        <dbReference type="EMBL" id="CAB1368502.1"/>
    </source>
</evidence>
<evidence type="ECO:0000259" key="1">
    <source>
        <dbReference type="Pfam" id="PF01796"/>
    </source>
</evidence>
<protein>
    <recommendedName>
        <fullName evidence="6">DNA-binding protein</fullName>
    </recommendedName>
</protein>
<dbReference type="EMBL" id="LR778301">
    <property type="protein sequence ID" value="CAB1368502.1"/>
    <property type="molecule type" value="Genomic_DNA"/>
</dbReference>
<evidence type="ECO:0000313" key="5">
    <source>
        <dbReference type="Proteomes" id="UP000515733"/>
    </source>
</evidence>
<name>A0A6S6Y007_9PROT</name>
<proteinExistence type="predicted"/>
<dbReference type="Pfam" id="PF12172">
    <property type="entry name" value="zf-ChsH2"/>
    <property type="match status" value="1"/>
</dbReference>
<gene>
    <name evidence="4" type="ORF">DENOEST_1337</name>
</gene>
<organism evidence="4 5">
    <name type="scientific">Denitratisoma oestradiolicum</name>
    <dbReference type="NCBI Taxonomy" id="311182"/>
    <lineage>
        <taxon>Bacteria</taxon>
        <taxon>Pseudomonadati</taxon>
        <taxon>Pseudomonadota</taxon>
        <taxon>Betaproteobacteria</taxon>
        <taxon>Nitrosomonadales</taxon>
        <taxon>Sterolibacteriaceae</taxon>
        <taxon>Denitratisoma</taxon>
    </lineage>
</organism>
<dbReference type="CDD" id="cd03441">
    <property type="entry name" value="R_hydratase_like"/>
    <property type="match status" value="1"/>
</dbReference>
<feature type="domain" description="ChsH2 rubredoxin-like zinc ribbon" evidence="2">
    <location>
        <begin position="204"/>
        <end position="239"/>
    </location>
</feature>
<dbReference type="Gene3D" id="3.10.129.10">
    <property type="entry name" value="Hotdog Thioesterase"/>
    <property type="match status" value="1"/>
</dbReference>
<dbReference type="Gene3D" id="6.10.30.10">
    <property type="match status" value="1"/>
</dbReference>
<evidence type="ECO:0008006" key="6">
    <source>
        <dbReference type="Google" id="ProtNLM"/>
    </source>
</evidence>
<accession>A0A6S6Y007</accession>
<feature type="domain" description="ChsH2 C-terminal OB-fold" evidence="1">
    <location>
        <begin position="247"/>
        <end position="300"/>
    </location>
</feature>
<evidence type="ECO:0000259" key="2">
    <source>
        <dbReference type="Pfam" id="PF12172"/>
    </source>
</evidence>
<dbReference type="AlphaFoldDB" id="A0A6S6Y007"/>